<evidence type="ECO:0000313" key="2">
    <source>
        <dbReference type="Proteomes" id="UP000011713"/>
    </source>
</evidence>
<name>M4BZX2_HYAAE</name>
<dbReference type="EMBL" id="JH598068">
    <property type="status" value="NOT_ANNOTATED_CDS"/>
    <property type="molecule type" value="Genomic_DNA"/>
</dbReference>
<proteinExistence type="predicted"/>
<sequence length="144" mass="16408">MDENNMELVALLKLVQPSLGERDHALGNAKRLGKVLDFGPVEIYSESNTTVLALQHPERHFLLEQRMLDRPRSLGAECPRIHCLKILPFVQDFGDAQLSKRFKRPKIVLCPLLQVDMGHARHGIALLADFASFFSFFETYLVHL</sequence>
<keyword evidence="2" id="KW-1185">Reference proteome</keyword>
<dbReference type="Proteomes" id="UP000011713">
    <property type="component" value="Unassembled WGS sequence"/>
</dbReference>
<dbReference type="InParanoid" id="M4BZX2"/>
<dbReference type="HOGENOM" id="CLU_1800171_0_0_1"/>
<reference evidence="2" key="1">
    <citation type="journal article" date="2010" name="Science">
        <title>Signatures of adaptation to obligate biotrophy in the Hyaloperonospora arabidopsidis genome.</title>
        <authorList>
            <person name="Baxter L."/>
            <person name="Tripathy S."/>
            <person name="Ishaque N."/>
            <person name="Boot N."/>
            <person name="Cabral A."/>
            <person name="Kemen E."/>
            <person name="Thines M."/>
            <person name="Ah-Fong A."/>
            <person name="Anderson R."/>
            <person name="Badejoko W."/>
            <person name="Bittner-Eddy P."/>
            <person name="Boore J.L."/>
            <person name="Chibucos M.C."/>
            <person name="Coates M."/>
            <person name="Dehal P."/>
            <person name="Delehaunty K."/>
            <person name="Dong S."/>
            <person name="Downton P."/>
            <person name="Dumas B."/>
            <person name="Fabro G."/>
            <person name="Fronick C."/>
            <person name="Fuerstenberg S.I."/>
            <person name="Fulton L."/>
            <person name="Gaulin E."/>
            <person name="Govers F."/>
            <person name="Hughes L."/>
            <person name="Humphray S."/>
            <person name="Jiang R.H."/>
            <person name="Judelson H."/>
            <person name="Kamoun S."/>
            <person name="Kyung K."/>
            <person name="Meijer H."/>
            <person name="Minx P."/>
            <person name="Morris P."/>
            <person name="Nelson J."/>
            <person name="Phuntumart V."/>
            <person name="Qutob D."/>
            <person name="Rehmany A."/>
            <person name="Rougon-Cardoso A."/>
            <person name="Ryden P."/>
            <person name="Torto-Alalibo T."/>
            <person name="Studholme D."/>
            <person name="Wang Y."/>
            <person name="Win J."/>
            <person name="Wood J."/>
            <person name="Clifton S.W."/>
            <person name="Rogers J."/>
            <person name="Van den Ackerveken G."/>
            <person name="Jones J.D."/>
            <person name="McDowell J.M."/>
            <person name="Beynon J."/>
            <person name="Tyler B.M."/>
        </authorList>
    </citation>
    <scope>NUCLEOTIDE SEQUENCE [LARGE SCALE GENOMIC DNA]</scope>
    <source>
        <strain evidence="2">Emoy2</strain>
    </source>
</reference>
<accession>M4BZX2</accession>
<organism evidence="1 2">
    <name type="scientific">Hyaloperonospora arabidopsidis (strain Emoy2)</name>
    <name type="common">Downy mildew agent</name>
    <name type="synonym">Peronospora arabidopsidis</name>
    <dbReference type="NCBI Taxonomy" id="559515"/>
    <lineage>
        <taxon>Eukaryota</taxon>
        <taxon>Sar</taxon>
        <taxon>Stramenopiles</taxon>
        <taxon>Oomycota</taxon>
        <taxon>Peronosporomycetes</taxon>
        <taxon>Peronosporales</taxon>
        <taxon>Peronosporaceae</taxon>
        <taxon>Hyaloperonospora</taxon>
    </lineage>
</organism>
<dbReference type="AlphaFoldDB" id="M4BZX2"/>
<reference evidence="1" key="2">
    <citation type="submission" date="2015-06" db="UniProtKB">
        <authorList>
            <consortium name="EnsemblProtists"/>
        </authorList>
    </citation>
    <scope>IDENTIFICATION</scope>
    <source>
        <strain evidence="1">Emoy2</strain>
    </source>
</reference>
<evidence type="ECO:0000313" key="1">
    <source>
        <dbReference type="EnsemblProtists" id="HpaP812147"/>
    </source>
</evidence>
<protein>
    <submittedName>
        <fullName evidence="1">Uncharacterized protein</fullName>
    </submittedName>
</protein>
<dbReference type="VEuPathDB" id="FungiDB:HpaG812147"/>
<dbReference type="EnsemblProtists" id="HpaT812147">
    <property type="protein sequence ID" value="HpaP812147"/>
    <property type="gene ID" value="HpaG812147"/>
</dbReference>